<organism evidence="5 6">
    <name type="scientific">Flaviaesturariibacter aridisoli</name>
    <dbReference type="NCBI Taxonomy" id="2545761"/>
    <lineage>
        <taxon>Bacteria</taxon>
        <taxon>Pseudomonadati</taxon>
        <taxon>Bacteroidota</taxon>
        <taxon>Chitinophagia</taxon>
        <taxon>Chitinophagales</taxon>
        <taxon>Chitinophagaceae</taxon>
        <taxon>Flaviaestuariibacter</taxon>
    </lineage>
</organism>
<dbReference type="EMBL" id="SKFH01000004">
    <property type="protein sequence ID" value="TCZ73943.1"/>
    <property type="molecule type" value="Genomic_DNA"/>
</dbReference>
<evidence type="ECO:0000313" key="6">
    <source>
        <dbReference type="Proteomes" id="UP000295164"/>
    </source>
</evidence>
<dbReference type="InterPro" id="IPR015171">
    <property type="entry name" value="Cyc-maltodext_N"/>
</dbReference>
<dbReference type="PANTHER" id="PTHR10357">
    <property type="entry name" value="ALPHA-AMYLASE FAMILY MEMBER"/>
    <property type="match status" value="1"/>
</dbReference>
<dbReference type="InterPro" id="IPR013780">
    <property type="entry name" value="Glyco_hydro_b"/>
</dbReference>
<name>A0A4R4E522_9BACT</name>
<dbReference type="GO" id="GO:0005975">
    <property type="term" value="P:carbohydrate metabolic process"/>
    <property type="evidence" value="ECO:0007669"/>
    <property type="project" value="InterPro"/>
</dbReference>
<dbReference type="SMART" id="SM00642">
    <property type="entry name" value="Aamy"/>
    <property type="match status" value="1"/>
</dbReference>
<protein>
    <submittedName>
        <fullName evidence="5">Alpha-amylase</fullName>
    </submittedName>
</protein>
<feature type="chain" id="PRO_5020789918" evidence="3">
    <location>
        <begin position="21"/>
        <end position="619"/>
    </location>
</feature>
<dbReference type="Gene3D" id="2.60.40.10">
    <property type="entry name" value="Immunoglobulins"/>
    <property type="match status" value="1"/>
</dbReference>
<dbReference type="CDD" id="cd11340">
    <property type="entry name" value="AmyAc_bac_CMD_like_3"/>
    <property type="match status" value="1"/>
</dbReference>
<dbReference type="InterPro" id="IPR006047">
    <property type="entry name" value="GH13_cat_dom"/>
</dbReference>
<dbReference type="SUPFAM" id="SSF51445">
    <property type="entry name" value="(Trans)glycosidases"/>
    <property type="match status" value="1"/>
</dbReference>
<dbReference type="SUPFAM" id="SSF51011">
    <property type="entry name" value="Glycosyl hydrolase domain"/>
    <property type="match status" value="1"/>
</dbReference>
<dbReference type="Pfam" id="PF09087">
    <property type="entry name" value="Cyc-maltodext_N"/>
    <property type="match status" value="1"/>
</dbReference>
<evidence type="ECO:0000256" key="3">
    <source>
        <dbReference type="SAM" id="SignalP"/>
    </source>
</evidence>
<evidence type="ECO:0000259" key="4">
    <source>
        <dbReference type="SMART" id="SM00642"/>
    </source>
</evidence>
<feature type="signal peptide" evidence="3">
    <location>
        <begin position="1"/>
        <end position="20"/>
    </location>
</feature>
<dbReference type="InterPro" id="IPR014756">
    <property type="entry name" value="Ig_E-set"/>
</dbReference>
<keyword evidence="2" id="KW-0326">Glycosidase</keyword>
<dbReference type="Pfam" id="PF10438">
    <property type="entry name" value="Cyc-maltodext_C"/>
    <property type="match status" value="1"/>
</dbReference>
<dbReference type="OrthoDB" id="9806009at2"/>
<accession>A0A4R4E522</accession>
<keyword evidence="1" id="KW-0378">Hydrolase</keyword>
<evidence type="ECO:0000256" key="2">
    <source>
        <dbReference type="ARBA" id="ARBA00023295"/>
    </source>
</evidence>
<evidence type="ECO:0000256" key="1">
    <source>
        <dbReference type="ARBA" id="ARBA00022801"/>
    </source>
</evidence>
<dbReference type="Proteomes" id="UP000295164">
    <property type="component" value="Unassembled WGS sequence"/>
</dbReference>
<sequence length="619" mass="70637">MNKNLLLGCALLFSGSAAFAQKLQLDGVYPTNWWVNMKNPRLQLLLRGKDAAKYTYSISDPRVQLQKATPAENANYAFLDLVVKPGAKPGIVKVNWKKGPEKGSFDYELKARRGGKGTRYAQGVRSEDFIYFLMPDRFSNGDYSNDRVAHYKDQTLNRDSMYHRHGGDLQGVMNHLDYIQDLGATTVWLTPVLENDMPNRTEHGYAITNHYQVDERYGGNAAYLRLSDAIHQRGMKLIQDAVPNHSGLWNWFVQDAPMKDWLHQWPSYQQTNYKDQTLMDPYAAPKEARIMEKGWFTHQMPDMNEGNPYVANFLIQHALWSVEAFGVDGWRVDTYIYNDLNFMNRWNAALYQEYPKMTIFGETWVHGVANQAYFVKNNISNIPIKSNLLGATDFQLLFYGIQPALNQAFGWTEGVNKLYSTLANDFLYQDPMNNVVFLDNHDMTRALSSFGEDVDKLKVGLGWLLTTRGIPQLYYGTEVLMKGVSNPDGLVRGDFPGGWKGDSLNKFTAAGRIGREAEVHNWVKTIANYRKASTALKTGAFMQYLPQDWVYTYFRYDKNSTVMVIMNTSTDEKTVDPHYFTERVAGFNSARSITGNGSMSLTEKWKVPGKSIWILELGK</sequence>
<proteinExistence type="predicted"/>
<dbReference type="RefSeq" id="WP_131850943.1">
    <property type="nucleotide sequence ID" value="NZ_SKFH01000004.1"/>
</dbReference>
<comment type="caution">
    <text evidence="5">The sequence shown here is derived from an EMBL/GenBank/DDBJ whole genome shotgun (WGS) entry which is preliminary data.</text>
</comment>
<dbReference type="Gene3D" id="3.20.20.80">
    <property type="entry name" value="Glycosidases"/>
    <property type="match status" value="1"/>
</dbReference>
<evidence type="ECO:0000313" key="5">
    <source>
        <dbReference type="EMBL" id="TCZ73943.1"/>
    </source>
</evidence>
<feature type="domain" description="Glycosyl hydrolase family 13 catalytic" evidence="4">
    <location>
        <begin position="132"/>
        <end position="516"/>
    </location>
</feature>
<keyword evidence="3" id="KW-0732">Signal</keyword>
<dbReference type="AlphaFoldDB" id="A0A4R4E522"/>
<keyword evidence="6" id="KW-1185">Reference proteome</keyword>
<dbReference type="InterPro" id="IPR017853">
    <property type="entry name" value="GH"/>
</dbReference>
<dbReference type="GO" id="GO:0016798">
    <property type="term" value="F:hydrolase activity, acting on glycosyl bonds"/>
    <property type="evidence" value="ECO:0007669"/>
    <property type="project" value="UniProtKB-KW"/>
</dbReference>
<dbReference type="InterPro" id="IPR019492">
    <property type="entry name" value="Cyclo-malto-dextrinase_C"/>
</dbReference>
<dbReference type="Pfam" id="PF00128">
    <property type="entry name" value="Alpha-amylase"/>
    <property type="match status" value="1"/>
</dbReference>
<dbReference type="InterPro" id="IPR013783">
    <property type="entry name" value="Ig-like_fold"/>
</dbReference>
<dbReference type="Gene3D" id="2.60.40.1180">
    <property type="entry name" value="Golgi alpha-mannosidase II"/>
    <property type="match status" value="1"/>
</dbReference>
<dbReference type="PANTHER" id="PTHR10357:SF210">
    <property type="entry name" value="MALTODEXTRIN GLUCOSIDASE"/>
    <property type="match status" value="1"/>
</dbReference>
<reference evidence="5 6" key="1">
    <citation type="submission" date="2019-03" db="EMBL/GenBank/DDBJ databases">
        <authorList>
            <person name="Kim M.K.M."/>
        </authorList>
    </citation>
    <scope>NUCLEOTIDE SEQUENCE [LARGE SCALE GENOMIC DNA]</scope>
    <source>
        <strain evidence="5 6">17J68-15</strain>
    </source>
</reference>
<dbReference type="SUPFAM" id="SSF81296">
    <property type="entry name" value="E set domains"/>
    <property type="match status" value="1"/>
</dbReference>
<gene>
    <name evidence="5" type="ORF">E0486_04485</name>
</gene>